<dbReference type="EMBL" id="CAJPDT010000015">
    <property type="protein sequence ID" value="CAF9915791.1"/>
    <property type="molecule type" value="Genomic_DNA"/>
</dbReference>
<evidence type="ECO:0000259" key="1">
    <source>
        <dbReference type="PROSITE" id="PS50056"/>
    </source>
</evidence>
<dbReference type="PANTHER" id="PTHR31126">
    <property type="entry name" value="TYROSINE-PROTEIN PHOSPHATASE"/>
    <property type="match status" value="1"/>
</dbReference>
<evidence type="ECO:0000313" key="3">
    <source>
        <dbReference type="Proteomes" id="UP000664534"/>
    </source>
</evidence>
<dbReference type="PROSITE" id="PS50056">
    <property type="entry name" value="TYR_PHOSPHATASE_2"/>
    <property type="match status" value="1"/>
</dbReference>
<reference evidence="2" key="1">
    <citation type="submission" date="2021-03" db="EMBL/GenBank/DDBJ databases">
        <authorList>
            <person name="Tagirdzhanova G."/>
        </authorList>
    </citation>
    <scope>NUCLEOTIDE SEQUENCE</scope>
</reference>
<dbReference type="PANTHER" id="PTHR31126:SF10">
    <property type="entry name" value="PROTEIN PHOSPHATASE, PUTATIVE (AFU_ORTHOLOGUE AFUA_6G06650)-RELATED"/>
    <property type="match status" value="1"/>
</dbReference>
<dbReference type="Proteomes" id="UP000664534">
    <property type="component" value="Unassembled WGS sequence"/>
</dbReference>
<dbReference type="PROSITE" id="PS00383">
    <property type="entry name" value="TYR_PHOSPHATASE_1"/>
    <property type="match status" value="1"/>
</dbReference>
<dbReference type="InterPro" id="IPR016130">
    <property type="entry name" value="Tyr_Pase_AS"/>
</dbReference>
<dbReference type="OrthoDB" id="9988524at2759"/>
<feature type="domain" description="Tyrosine specific protein phosphatases" evidence="1">
    <location>
        <begin position="172"/>
        <end position="242"/>
    </location>
</feature>
<dbReference type="Pfam" id="PF13350">
    <property type="entry name" value="Y_phosphatase3"/>
    <property type="match status" value="1"/>
</dbReference>
<dbReference type="InterPro" id="IPR000387">
    <property type="entry name" value="Tyr_Pase_dom"/>
</dbReference>
<dbReference type="InterPro" id="IPR029021">
    <property type="entry name" value="Prot-tyrosine_phosphatase-like"/>
</dbReference>
<name>A0A8H3EYB8_9LECA</name>
<dbReference type="Gene3D" id="3.90.190.10">
    <property type="entry name" value="Protein tyrosine phosphatase superfamily"/>
    <property type="match status" value="1"/>
</dbReference>
<protein>
    <recommendedName>
        <fullName evidence="1">Tyrosine specific protein phosphatases domain-containing protein</fullName>
    </recommendedName>
</protein>
<dbReference type="InterPro" id="IPR026893">
    <property type="entry name" value="Tyr/Ser_Pase_IphP-type"/>
</dbReference>
<evidence type="ECO:0000313" key="2">
    <source>
        <dbReference type="EMBL" id="CAF9915791.1"/>
    </source>
</evidence>
<comment type="caution">
    <text evidence="2">The sequence shown here is derived from an EMBL/GenBank/DDBJ whole genome shotgun (WGS) entry which is preliminary data.</text>
</comment>
<dbReference type="GO" id="GO:0004721">
    <property type="term" value="F:phosphoprotein phosphatase activity"/>
    <property type="evidence" value="ECO:0007669"/>
    <property type="project" value="InterPro"/>
</dbReference>
<proteinExistence type="predicted"/>
<dbReference type="AlphaFoldDB" id="A0A8H3EYB8"/>
<keyword evidence="3" id="KW-1185">Reference proteome</keyword>
<sequence length="303" mass="33643">MESTSPSLAPSDPLWNILNFRDVGRSINHIQSNNSLREGRIYRSARPDDTSEVAREALTSQYHITSIIDLRSTTEHIDQAKKRNAILDTSAALPQSKDAVAEPLKIPGITYYEINLNGGSFARALLWKLRWSSLSKVVALMALGYRIEAIAILGREVMAPRGLTGLGKDSLDHGASEIRRIFTVLADSSNYPILIHCTQGKDRTGLVVILLLLLLNVPLEAISADYTASEKELESEKESRMEDIRRVGLGEEFAACPAGFVQEIARHLQDVYGGVNGYLRRIGVDEKTQDRVKENVMYGSHIR</sequence>
<dbReference type="SUPFAM" id="SSF52799">
    <property type="entry name" value="(Phosphotyrosine protein) phosphatases II"/>
    <property type="match status" value="1"/>
</dbReference>
<gene>
    <name evidence="2" type="ORF">IMSHALPRED_002701</name>
</gene>
<accession>A0A8H3EYB8</accession>
<organism evidence="2 3">
    <name type="scientific">Imshaugia aleurites</name>
    <dbReference type="NCBI Taxonomy" id="172621"/>
    <lineage>
        <taxon>Eukaryota</taxon>
        <taxon>Fungi</taxon>
        <taxon>Dikarya</taxon>
        <taxon>Ascomycota</taxon>
        <taxon>Pezizomycotina</taxon>
        <taxon>Lecanoromycetes</taxon>
        <taxon>OSLEUM clade</taxon>
        <taxon>Lecanoromycetidae</taxon>
        <taxon>Lecanorales</taxon>
        <taxon>Lecanorineae</taxon>
        <taxon>Parmeliaceae</taxon>
        <taxon>Imshaugia</taxon>
    </lineage>
</organism>